<dbReference type="AlphaFoldDB" id="A0A2V2LCQ6"/>
<evidence type="ECO:0000313" key="2">
    <source>
        <dbReference type="Proteomes" id="UP000245680"/>
    </source>
</evidence>
<gene>
    <name evidence="1" type="ORF">DKT77_19085</name>
</gene>
<dbReference type="Pfam" id="PF19268">
    <property type="entry name" value="CIS_TMP"/>
    <property type="match status" value="1"/>
</dbReference>
<dbReference type="Proteomes" id="UP000245680">
    <property type="component" value="Unassembled WGS sequence"/>
</dbReference>
<comment type="caution">
    <text evidence="1">The sequence shown here is derived from an EMBL/GenBank/DDBJ whole genome shotgun (WGS) entry which is preliminary data.</text>
</comment>
<protein>
    <submittedName>
        <fullName evidence="1">Uncharacterized protein</fullName>
    </submittedName>
</protein>
<dbReference type="EMBL" id="QGKU01000063">
    <property type="protein sequence ID" value="PWR01037.1"/>
    <property type="molecule type" value="Genomic_DNA"/>
</dbReference>
<keyword evidence="2" id="KW-1185">Reference proteome</keyword>
<accession>A0A2V2LCQ6</accession>
<dbReference type="RefSeq" id="WP_109813238.1">
    <property type="nucleotide sequence ID" value="NZ_QGKU01000063.1"/>
</dbReference>
<dbReference type="OrthoDB" id="499748at2"/>
<reference evidence="1 2" key="1">
    <citation type="submission" date="2018-05" db="EMBL/GenBank/DDBJ databases">
        <title>Rhodobacteraceae gen. nov., sp. nov. isolated from sea water.</title>
        <authorList>
            <person name="Ren Y."/>
        </authorList>
    </citation>
    <scope>NUCLEOTIDE SEQUENCE [LARGE SCALE GENOMIC DNA]</scope>
    <source>
        <strain evidence="1 2">TG-679</strain>
    </source>
</reference>
<dbReference type="InterPro" id="IPR045538">
    <property type="entry name" value="CIS_TMP"/>
</dbReference>
<name>A0A2V2LCQ6_9RHOB</name>
<organism evidence="1 2">
    <name type="scientific">Meridianimarinicoccus roseus</name>
    <dbReference type="NCBI Taxonomy" id="2072018"/>
    <lineage>
        <taxon>Bacteria</taxon>
        <taxon>Pseudomonadati</taxon>
        <taxon>Pseudomonadota</taxon>
        <taxon>Alphaproteobacteria</taxon>
        <taxon>Rhodobacterales</taxon>
        <taxon>Paracoccaceae</taxon>
        <taxon>Meridianimarinicoccus</taxon>
    </lineage>
</organism>
<sequence>MAESGSGGFSGSGRNLHRVRRLSIALTGPEEAALLEARAYLAAEAERLEEAFAPVFDAHAPPHDLIRLERLEIELASDAALDATSLAAALDRALARALPEHKRFDADASGARAPSRGDPAGWLAEALAFFLQRGVFPWWAPAARIAEIDAALAELTDAEIATVARHLAPVLLAAPAATRFLLQVAPAAARRIAIALPRAGGGSVPASAWPTLSDWRAAALAPARGEASIGPREALVAMIRRAAGAATTPPNDEMNNVVTDTRQPHARPLVETVEDWPTPGEDAGPLAIPHAGVVLAGPFLPALFDRLDLLADRTFRDIAAAERAGAIIAALAGGPPNDEPSMALAKLMTGRPLEAPQPRVINTTEAEKQAVDTLLASMVGHWTALGHATPDGLRETFLRRPGHLILGANADRLKIEPRGTDVLLDRLPWPLSPLRLPWMAQPLVVDWR</sequence>
<proteinExistence type="predicted"/>
<evidence type="ECO:0000313" key="1">
    <source>
        <dbReference type="EMBL" id="PWR01037.1"/>
    </source>
</evidence>